<organism evidence="2">
    <name type="scientific">freshwater metagenome</name>
    <dbReference type="NCBI Taxonomy" id="449393"/>
    <lineage>
        <taxon>unclassified sequences</taxon>
        <taxon>metagenomes</taxon>
        <taxon>ecological metagenomes</taxon>
    </lineage>
</organism>
<evidence type="ECO:0000259" key="1">
    <source>
        <dbReference type="Pfam" id="PF13391"/>
    </source>
</evidence>
<name>A0A6J7SQV4_9ZZZZ</name>
<dbReference type="AlphaFoldDB" id="A0A6J7SQV4"/>
<dbReference type="Pfam" id="PF13391">
    <property type="entry name" value="HNH_2"/>
    <property type="match status" value="1"/>
</dbReference>
<dbReference type="InterPro" id="IPR003615">
    <property type="entry name" value="HNH_nuc"/>
</dbReference>
<gene>
    <name evidence="2" type="ORF">UFOPK4284_00010</name>
</gene>
<proteinExistence type="predicted"/>
<accession>A0A6J7SQV4</accession>
<feature type="domain" description="HNH nuclease" evidence="1">
    <location>
        <begin position="146"/>
        <end position="194"/>
    </location>
</feature>
<protein>
    <submittedName>
        <fullName evidence="2">Unannotated protein</fullName>
    </submittedName>
</protein>
<evidence type="ECO:0000313" key="2">
    <source>
        <dbReference type="EMBL" id="CAB5043685.1"/>
    </source>
</evidence>
<dbReference type="EMBL" id="CAFBQE010000001">
    <property type="protein sequence ID" value="CAB5043685.1"/>
    <property type="molecule type" value="Genomic_DNA"/>
</dbReference>
<sequence>MTEISLLLGIPEIAPTVGSSIPSVFFTSIAAEMGIHSVHGMPAMARKIIENSHLTWYEEFSSELAPSGGGGTVTALGLLQVKNAILVWQGFEAEPLPTEIIFEEWKPDENWEQLRNLLPKTEQEVTTRPGASAFREMVLTEYDNQCVVTGFRTVEVIEIAHIVPYYGTDSDEIQNALPLRSDIHKLFDRGLLRIVYDNSTRKYITLIHDYVMDDYSDYHEKKLIMPHDSLSSPSKAALLEQHKIHKRMWQII</sequence>
<reference evidence="2" key="1">
    <citation type="submission" date="2020-05" db="EMBL/GenBank/DDBJ databases">
        <authorList>
            <person name="Chiriac C."/>
            <person name="Salcher M."/>
            <person name="Ghai R."/>
            <person name="Kavagutti S V."/>
        </authorList>
    </citation>
    <scope>NUCLEOTIDE SEQUENCE</scope>
</reference>